<organism evidence="1 2">
    <name type="scientific">Oryza meyeriana var. granulata</name>
    <dbReference type="NCBI Taxonomy" id="110450"/>
    <lineage>
        <taxon>Eukaryota</taxon>
        <taxon>Viridiplantae</taxon>
        <taxon>Streptophyta</taxon>
        <taxon>Embryophyta</taxon>
        <taxon>Tracheophyta</taxon>
        <taxon>Spermatophyta</taxon>
        <taxon>Magnoliopsida</taxon>
        <taxon>Liliopsida</taxon>
        <taxon>Poales</taxon>
        <taxon>Poaceae</taxon>
        <taxon>BOP clade</taxon>
        <taxon>Oryzoideae</taxon>
        <taxon>Oryzeae</taxon>
        <taxon>Oryzinae</taxon>
        <taxon>Oryza</taxon>
        <taxon>Oryza meyeriana</taxon>
    </lineage>
</organism>
<sequence>MRVHGWDPTDDANEYYGLEATMDVYGFNLEDGQQTDGNEHPIDGDLEYIEDCFRVTPIEDGRFFYGGPGNYWKEMDSLDASKLSSLSSMT</sequence>
<accession>A0A6G1E0F1</accession>
<comment type="caution">
    <text evidence="1">The sequence shown here is derived from an EMBL/GenBank/DDBJ whole genome shotgun (WGS) entry which is preliminary data.</text>
</comment>
<dbReference type="Proteomes" id="UP000479710">
    <property type="component" value="Unassembled WGS sequence"/>
</dbReference>
<evidence type="ECO:0000313" key="2">
    <source>
        <dbReference type="Proteomes" id="UP000479710"/>
    </source>
</evidence>
<protein>
    <submittedName>
        <fullName evidence="1">Uncharacterized protein</fullName>
    </submittedName>
</protein>
<name>A0A6G1E0F1_9ORYZ</name>
<dbReference type="EMBL" id="SPHZ02000005">
    <property type="protein sequence ID" value="KAF0918268.1"/>
    <property type="molecule type" value="Genomic_DNA"/>
</dbReference>
<evidence type="ECO:0000313" key="1">
    <source>
        <dbReference type="EMBL" id="KAF0918268.1"/>
    </source>
</evidence>
<proteinExistence type="predicted"/>
<reference evidence="1 2" key="1">
    <citation type="submission" date="2019-11" db="EMBL/GenBank/DDBJ databases">
        <title>Whole genome sequence of Oryza granulata.</title>
        <authorList>
            <person name="Li W."/>
        </authorList>
    </citation>
    <scope>NUCLEOTIDE SEQUENCE [LARGE SCALE GENOMIC DNA]</scope>
    <source>
        <strain evidence="2">cv. Menghai</strain>
        <tissue evidence="1">Leaf</tissue>
    </source>
</reference>
<gene>
    <name evidence="1" type="ORF">E2562_023350</name>
</gene>
<keyword evidence="2" id="KW-1185">Reference proteome</keyword>
<dbReference type="AlphaFoldDB" id="A0A6G1E0F1"/>
<dbReference type="OrthoDB" id="581543at2759"/>